<evidence type="ECO:0000256" key="4">
    <source>
        <dbReference type="ARBA" id="ARBA00022576"/>
    </source>
</evidence>
<evidence type="ECO:0000256" key="7">
    <source>
        <dbReference type="PIRSR" id="PIRSR006468-1"/>
    </source>
</evidence>
<dbReference type="NCBIfam" id="TIGR01123">
    <property type="entry name" value="ilvE_II"/>
    <property type="match status" value="1"/>
</dbReference>
<name>A0A0U1LX42_TALIS</name>
<comment type="pathway">
    <text evidence="2">Secondary metabolite biosynthesis.</text>
</comment>
<dbReference type="Proteomes" id="UP000054383">
    <property type="component" value="Unassembled WGS sequence"/>
</dbReference>
<dbReference type="InterPro" id="IPR043132">
    <property type="entry name" value="BCAT-like_C"/>
</dbReference>
<dbReference type="GO" id="GO:0009081">
    <property type="term" value="P:branched-chain amino acid metabolic process"/>
    <property type="evidence" value="ECO:0007669"/>
    <property type="project" value="InterPro"/>
</dbReference>
<evidence type="ECO:0000256" key="5">
    <source>
        <dbReference type="ARBA" id="ARBA00022679"/>
    </source>
</evidence>
<dbReference type="PIRSF" id="PIRSF006468">
    <property type="entry name" value="BCAT1"/>
    <property type="match status" value="1"/>
</dbReference>
<protein>
    <submittedName>
        <fullName evidence="8">Branched-chain amino acid aminotransferase</fullName>
    </submittedName>
</protein>
<dbReference type="InterPro" id="IPR033939">
    <property type="entry name" value="BCAT_family"/>
</dbReference>
<gene>
    <name evidence="8" type="ORF">PISL3812_04976</name>
</gene>
<dbReference type="FunFam" id="3.20.10.10:FF:000010">
    <property type="entry name" value="Branched-chain amino acid aminotransferase"/>
    <property type="match status" value="1"/>
</dbReference>
<dbReference type="InterPro" id="IPR036038">
    <property type="entry name" value="Aminotransferase-like"/>
</dbReference>
<evidence type="ECO:0000256" key="6">
    <source>
        <dbReference type="ARBA" id="ARBA00022898"/>
    </source>
</evidence>
<reference evidence="8 9" key="1">
    <citation type="submission" date="2015-04" db="EMBL/GenBank/DDBJ databases">
        <authorList>
            <person name="Syromyatnikov M.Y."/>
            <person name="Popov V.N."/>
        </authorList>
    </citation>
    <scope>NUCLEOTIDE SEQUENCE [LARGE SCALE GENOMIC DNA]</scope>
    <source>
        <strain evidence="8">WF-38-12</strain>
    </source>
</reference>
<dbReference type="AlphaFoldDB" id="A0A0U1LX42"/>
<dbReference type="GO" id="GO:0004084">
    <property type="term" value="F:branched-chain-amino-acid transaminase activity"/>
    <property type="evidence" value="ECO:0007669"/>
    <property type="project" value="InterPro"/>
</dbReference>
<evidence type="ECO:0000313" key="8">
    <source>
        <dbReference type="EMBL" id="CRG87954.1"/>
    </source>
</evidence>
<dbReference type="PANTHER" id="PTHR42825">
    <property type="entry name" value="AMINO ACID AMINOTRANSFERASE"/>
    <property type="match status" value="1"/>
</dbReference>
<keyword evidence="6" id="KW-0663">Pyridoxal phosphate</keyword>
<dbReference type="InterPro" id="IPR043131">
    <property type="entry name" value="BCAT-like_N"/>
</dbReference>
<keyword evidence="5 8" id="KW-0808">Transferase</keyword>
<comment type="similarity">
    <text evidence="3">Belongs to the class-IV pyridoxal-phosphate-dependent aminotransferase family.</text>
</comment>
<dbReference type="STRING" id="28573.A0A0U1LX42"/>
<keyword evidence="9" id="KW-1185">Reference proteome</keyword>
<proteinExistence type="inferred from homology"/>
<dbReference type="CDD" id="cd01557">
    <property type="entry name" value="BCAT_beta_family"/>
    <property type="match status" value="1"/>
</dbReference>
<comment type="cofactor">
    <cofactor evidence="1">
        <name>pyridoxal 5'-phosphate</name>
        <dbReference type="ChEBI" id="CHEBI:597326"/>
    </cofactor>
</comment>
<dbReference type="InterPro" id="IPR001544">
    <property type="entry name" value="Aminotrans_IV"/>
</dbReference>
<feature type="modified residue" description="N6-(pyridoxal phosphate)lysine" evidence="7">
    <location>
        <position position="189"/>
    </location>
</feature>
<accession>A0A0U1LX42</accession>
<dbReference type="Gene3D" id="3.30.470.10">
    <property type="match status" value="1"/>
</dbReference>
<evidence type="ECO:0000313" key="9">
    <source>
        <dbReference type="Proteomes" id="UP000054383"/>
    </source>
</evidence>
<organism evidence="8 9">
    <name type="scientific">Talaromyces islandicus</name>
    <name type="common">Penicillium islandicum</name>
    <dbReference type="NCBI Taxonomy" id="28573"/>
    <lineage>
        <taxon>Eukaryota</taxon>
        <taxon>Fungi</taxon>
        <taxon>Dikarya</taxon>
        <taxon>Ascomycota</taxon>
        <taxon>Pezizomycotina</taxon>
        <taxon>Eurotiomycetes</taxon>
        <taxon>Eurotiomycetidae</taxon>
        <taxon>Eurotiales</taxon>
        <taxon>Trichocomaceae</taxon>
        <taxon>Talaromyces</taxon>
        <taxon>Talaromyces sect. Islandici</taxon>
    </lineage>
</organism>
<dbReference type="OrthoDB" id="409992at2759"/>
<dbReference type="Gene3D" id="3.20.10.10">
    <property type="entry name" value="D-amino Acid Aminotransferase, subunit A, domain 2"/>
    <property type="match status" value="1"/>
</dbReference>
<keyword evidence="4 8" id="KW-0032">Aminotransferase</keyword>
<dbReference type="InterPro" id="IPR005786">
    <property type="entry name" value="B_amino_transII"/>
</dbReference>
<dbReference type="PANTHER" id="PTHR42825:SF2">
    <property type="entry name" value="BRANCHED-CHAIN-AMINO-ACID AMINOTRANSFERASE 3, CHLOROPLASTIC-RELATED"/>
    <property type="match status" value="1"/>
</dbReference>
<dbReference type="EMBL" id="CVMT01000004">
    <property type="protein sequence ID" value="CRG87954.1"/>
    <property type="molecule type" value="Genomic_DNA"/>
</dbReference>
<dbReference type="OMA" id="MYVAKCN"/>
<evidence type="ECO:0000256" key="3">
    <source>
        <dbReference type="ARBA" id="ARBA00009320"/>
    </source>
</evidence>
<dbReference type="Pfam" id="PF01063">
    <property type="entry name" value="Aminotran_4"/>
    <property type="match status" value="1"/>
</dbReference>
<sequence>MGLPPPKTDIAWDGLSALTEVNGHVRSHWNRETGKWSEPEFISDPFLCVHGLAPVFNYGQSAYEGLKAFRGPNDTVINIFRPDFHAARMKHSASLVSIPEIPEDHFLGCIRQAVANNAAFVPPHSTNGMLYIRPIVFGSGPQLLLRPTDTYTFCVYVTPAAAYHGINAVDALILEDFDRTAPRGTGSGKVGGNYAPVMKWAEKAKNEGFAITLHLDSQTRTTIDEFSTSGFVGVKTEGENISLVIPDSPSIIKSATSDSIQQLARSFGWEVERRAVKYEELPQFSEVIACGTAATVLPIKSITMRSTADKFVYGDGSPNPGPAALRLGKALEAIQKGNAEDEFGWIMTVTNA</sequence>
<evidence type="ECO:0000256" key="1">
    <source>
        <dbReference type="ARBA" id="ARBA00001933"/>
    </source>
</evidence>
<dbReference type="SUPFAM" id="SSF56752">
    <property type="entry name" value="D-aminoacid aminotransferase-like PLP-dependent enzymes"/>
    <property type="match status" value="1"/>
</dbReference>
<evidence type="ECO:0000256" key="2">
    <source>
        <dbReference type="ARBA" id="ARBA00005179"/>
    </source>
</evidence>